<evidence type="ECO:0008006" key="3">
    <source>
        <dbReference type="Google" id="ProtNLM"/>
    </source>
</evidence>
<evidence type="ECO:0000313" key="2">
    <source>
        <dbReference type="Proteomes" id="UP000030588"/>
    </source>
</evidence>
<sequence length="248" mass="28585">MIKKYKLLWLCTVLVCLTLVFVGYRAKAQTFNSDLPFLIHTAESLNGKVTEWTLFTRETVHLASNKSWNQKTKSLHKQFPNMAWTYVKNRDSKTYTGISRKNNYVETIKLLSTNVNGKSYSFLIYEVSGKHWNDHKVENLNKMVSSQLDKLYDKKPVIFSCIQGHFSDKIDNVLLYEKNRLLKSLQAKKVEALEENDFYSVSAYSSKLSQELSTKKKEEMNVQIGLRKSGLGANTNFVIGTPIITIEY</sequence>
<dbReference type="EMBL" id="JRUN01000002">
    <property type="protein sequence ID" value="KHD86686.1"/>
    <property type="molecule type" value="Genomic_DNA"/>
</dbReference>
<dbReference type="STRING" id="363870.NG54_01050"/>
<evidence type="ECO:0000313" key="1">
    <source>
        <dbReference type="EMBL" id="KHD86686.1"/>
    </source>
</evidence>
<dbReference type="Proteomes" id="UP000030588">
    <property type="component" value="Unassembled WGS sequence"/>
</dbReference>
<dbReference type="Gene3D" id="3.30.360.40">
    <property type="entry name" value="YwmB-like"/>
    <property type="match status" value="1"/>
</dbReference>
<dbReference type="InterPro" id="IPR036209">
    <property type="entry name" value="YwmB-like_sf"/>
</dbReference>
<dbReference type="AlphaFoldDB" id="A0A0A6VGH4"/>
<dbReference type="InterPro" id="IPR014794">
    <property type="entry name" value="DUF1779"/>
</dbReference>
<reference evidence="1 2" key="1">
    <citation type="submission" date="2014-10" db="EMBL/GenBank/DDBJ databases">
        <title>Draft genome of phytase producing Bacillus ginsengihumi strain M2.11.</title>
        <authorList>
            <person name="Toymentseva A."/>
            <person name="Boulygina E.A."/>
            <person name="Kazakov S.V."/>
            <person name="Kayumov I."/>
            <person name="Suleimanova A.D."/>
            <person name="Mardanova A.M."/>
            <person name="Maria S.N."/>
            <person name="Sergey M.Y."/>
            <person name="Sharipova M.R."/>
        </authorList>
    </citation>
    <scope>NUCLEOTIDE SEQUENCE [LARGE SCALE GENOMIC DNA]</scope>
    <source>
        <strain evidence="1 2">M2.11</strain>
    </source>
</reference>
<dbReference type="SUPFAM" id="SSF143842">
    <property type="entry name" value="YwmB-like"/>
    <property type="match status" value="1"/>
</dbReference>
<name>A0A0A6VGH4_9BACI</name>
<organism evidence="1 2">
    <name type="scientific">Heyndrickxia ginsengihumi</name>
    <dbReference type="NCBI Taxonomy" id="363870"/>
    <lineage>
        <taxon>Bacteria</taxon>
        <taxon>Bacillati</taxon>
        <taxon>Bacillota</taxon>
        <taxon>Bacilli</taxon>
        <taxon>Bacillales</taxon>
        <taxon>Bacillaceae</taxon>
        <taxon>Heyndrickxia</taxon>
    </lineage>
</organism>
<protein>
    <recommendedName>
        <fullName evidence="3">YwmB family TATA-box binding protein</fullName>
    </recommendedName>
</protein>
<dbReference type="Gene3D" id="3.30.2030.10">
    <property type="entry name" value="YwmB-like"/>
    <property type="match status" value="1"/>
</dbReference>
<proteinExistence type="predicted"/>
<dbReference type="Pfam" id="PF08680">
    <property type="entry name" value="DUF1779"/>
    <property type="match status" value="1"/>
</dbReference>
<accession>A0A0A6VGH4</accession>
<dbReference type="RefSeq" id="WP_035352652.1">
    <property type="nucleotide sequence ID" value="NZ_JAAIWK010000001.1"/>
</dbReference>
<gene>
    <name evidence="1" type="ORF">NG54_01050</name>
</gene>
<comment type="caution">
    <text evidence="1">The sequence shown here is derived from an EMBL/GenBank/DDBJ whole genome shotgun (WGS) entry which is preliminary data.</text>
</comment>